<evidence type="ECO:0000313" key="4">
    <source>
        <dbReference type="Proteomes" id="UP000887226"/>
    </source>
</evidence>
<sequence>MVAFHSPAARHALSFFFGVCLLTSPLFVAATTEKSACQHLSLSNWTSILDPWNVPTTPSEQQVQGQLWVLAISENDMINEVAFTQAVNDNQQTNSNNQCAILDCSHSPILCYSWLINPPSLMHIHRAVHRPLQPPSTEWRRIPLDENNTISDIEHILTMSSWTDVPVWDGFLHPYNGALGQYGGGYIWGIIAYYTSFIPNWLLILGGTLLVRRLLSKIQPDEPMMTAAYRVVPPENLNKFNKRD</sequence>
<dbReference type="AlphaFoldDB" id="A0A9P7Z7R8"/>
<comment type="caution">
    <text evidence="3">The sequence shown here is derived from an EMBL/GenBank/DDBJ whole genome shotgun (WGS) entry which is preliminary data.</text>
</comment>
<gene>
    <name evidence="3" type="ORF">BJ878DRAFT_253204</name>
</gene>
<keyword evidence="4" id="KW-1185">Reference proteome</keyword>
<protein>
    <submittedName>
        <fullName evidence="3">Uncharacterized protein</fullName>
    </submittedName>
</protein>
<evidence type="ECO:0000256" key="1">
    <source>
        <dbReference type="SAM" id="Phobius"/>
    </source>
</evidence>
<accession>A0A9P7Z7R8</accession>
<evidence type="ECO:0000256" key="2">
    <source>
        <dbReference type="SAM" id="SignalP"/>
    </source>
</evidence>
<keyword evidence="1" id="KW-0812">Transmembrane</keyword>
<proteinExistence type="predicted"/>
<keyword evidence="1" id="KW-1133">Transmembrane helix</keyword>
<dbReference type="Proteomes" id="UP000887226">
    <property type="component" value="Unassembled WGS sequence"/>
</dbReference>
<feature type="transmembrane region" description="Helical" evidence="1">
    <location>
        <begin position="186"/>
        <end position="211"/>
    </location>
</feature>
<keyword evidence="1" id="KW-0472">Membrane</keyword>
<organism evidence="3 4">
    <name type="scientific">Calycina marina</name>
    <dbReference type="NCBI Taxonomy" id="1763456"/>
    <lineage>
        <taxon>Eukaryota</taxon>
        <taxon>Fungi</taxon>
        <taxon>Dikarya</taxon>
        <taxon>Ascomycota</taxon>
        <taxon>Pezizomycotina</taxon>
        <taxon>Leotiomycetes</taxon>
        <taxon>Helotiales</taxon>
        <taxon>Pezizellaceae</taxon>
        <taxon>Calycina</taxon>
    </lineage>
</organism>
<feature type="chain" id="PRO_5040291998" evidence="2">
    <location>
        <begin position="31"/>
        <end position="244"/>
    </location>
</feature>
<keyword evidence="2" id="KW-0732">Signal</keyword>
<dbReference type="EMBL" id="MU253791">
    <property type="protein sequence ID" value="KAG9246836.1"/>
    <property type="molecule type" value="Genomic_DNA"/>
</dbReference>
<dbReference type="OrthoDB" id="1733656at2759"/>
<reference evidence="3" key="1">
    <citation type="journal article" date="2021" name="IMA Fungus">
        <title>Genomic characterization of three marine fungi, including Emericellopsis atlantica sp. nov. with signatures of a generalist lifestyle and marine biomass degradation.</title>
        <authorList>
            <person name="Hagestad O.C."/>
            <person name="Hou L."/>
            <person name="Andersen J.H."/>
            <person name="Hansen E.H."/>
            <person name="Altermark B."/>
            <person name="Li C."/>
            <person name="Kuhnert E."/>
            <person name="Cox R.J."/>
            <person name="Crous P.W."/>
            <person name="Spatafora J.W."/>
            <person name="Lail K."/>
            <person name="Amirebrahimi M."/>
            <person name="Lipzen A."/>
            <person name="Pangilinan J."/>
            <person name="Andreopoulos W."/>
            <person name="Hayes R.D."/>
            <person name="Ng V."/>
            <person name="Grigoriev I.V."/>
            <person name="Jackson S.A."/>
            <person name="Sutton T.D.S."/>
            <person name="Dobson A.D.W."/>
            <person name="Rama T."/>
        </authorList>
    </citation>
    <scope>NUCLEOTIDE SEQUENCE</scope>
    <source>
        <strain evidence="3">TRa3180A</strain>
    </source>
</reference>
<name>A0A9P7Z7R8_9HELO</name>
<evidence type="ECO:0000313" key="3">
    <source>
        <dbReference type="EMBL" id="KAG9246836.1"/>
    </source>
</evidence>
<feature type="signal peptide" evidence="2">
    <location>
        <begin position="1"/>
        <end position="30"/>
    </location>
</feature>